<evidence type="ECO:0000256" key="1">
    <source>
        <dbReference type="SAM" id="MobiDB-lite"/>
    </source>
</evidence>
<organism evidence="3 4">
    <name type="scientific">Mytilus coruscus</name>
    <name type="common">Sea mussel</name>
    <dbReference type="NCBI Taxonomy" id="42192"/>
    <lineage>
        <taxon>Eukaryota</taxon>
        <taxon>Metazoa</taxon>
        <taxon>Spiralia</taxon>
        <taxon>Lophotrochozoa</taxon>
        <taxon>Mollusca</taxon>
        <taxon>Bivalvia</taxon>
        <taxon>Autobranchia</taxon>
        <taxon>Pteriomorphia</taxon>
        <taxon>Mytilida</taxon>
        <taxon>Mytiloidea</taxon>
        <taxon>Mytilidae</taxon>
        <taxon>Mytilinae</taxon>
        <taxon>Mytilus</taxon>
    </lineage>
</organism>
<feature type="compositionally biased region" description="Basic and acidic residues" evidence="1">
    <location>
        <begin position="93"/>
        <end position="116"/>
    </location>
</feature>
<gene>
    <name evidence="3" type="ORF">MCOR_10417</name>
</gene>
<protein>
    <submittedName>
        <fullName evidence="3">Uncharacterized protein</fullName>
    </submittedName>
</protein>
<dbReference type="AlphaFoldDB" id="A0A6J8AQW6"/>
<keyword evidence="4" id="KW-1185">Reference proteome</keyword>
<accession>A0A6J8AQW6</accession>
<sequence>MWNFILCGSLLVILVGGSGPCHERGEIARCTCVFPGTILVVENVNVKRLMVYDNCCTVRYNKNSKSPPKVTHLLRKVNQNNLITCRSNEDEEEKRKRGLNEDGKKRKMESSKHDKGTNTIMTAQAGNKIRGLDGKEIKILEQVKKIVDDKVDNMETVIKYQETSS</sequence>
<name>A0A6J8AQW6_MYTCO</name>
<evidence type="ECO:0000313" key="4">
    <source>
        <dbReference type="Proteomes" id="UP000507470"/>
    </source>
</evidence>
<reference evidence="3 4" key="1">
    <citation type="submission" date="2020-06" db="EMBL/GenBank/DDBJ databases">
        <authorList>
            <person name="Li R."/>
            <person name="Bekaert M."/>
        </authorList>
    </citation>
    <scope>NUCLEOTIDE SEQUENCE [LARGE SCALE GENOMIC DNA]</scope>
    <source>
        <strain evidence="4">wild</strain>
    </source>
</reference>
<proteinExistence type="predicted"/>
<evidence type="ECO:0000256" key="2">
    <source>
        <dbReference type="SAM" id="SignalP"/>
    </source>
</evidence>
<feature type="chain" id="PRO_5027109652" evidence="2">
    <location>
        <begin position="18"/>
        <end position="165"/>
    </location>
</feature>
<feature type="signal peptide" evidence="2">
    <location>
        <begin position="1"/>
        <end position="17"/>
    </location>
</feature>
<keyword evidence="2" id="KW-0732">Signal</keyword>
<evidence type="ECO:0000313" key="3">
    <source>
        <dbReference type="EMBL" id="CAC5372266.1"/>
    </source>
</evidence>
<dbReference type="EMBL" id="CACVKT020001843">
    <property type="protein sequence ID" value="CAC5372266.1"/>
    <property type="molecule type" value="Genomic_DNA"/>
</dbReference>
<dbReference type="Proteomes" id="UP000507470">
    <property type="component" value="Unassembled WGS sequence"/>
</dbReference>
<feature type="region of interest" description="Disordered" evidence="1">
    <location>
        <begin position="85"/>
        <end position="118"/>
    </location>
</feature>